<keyword evidence="9" id="KW-0862">Zinc</keyword>
<dbReference type="AlphaFoldDB" id="A0A1H6X594"/>
<sequence length="438" mass="45843">MSHDLVIRAARAVLPTGEVPAAVFVSGGRIAGVGPVDSPAPGIAEVVLAPDEVLLPGVVDTHVHVNEPGRTEWEGFDSATRAARAGGVTTLIDMPLNSIPPTVSVDALAVKQEAAAGKTHVNVGFWGGAVPENFGTMRELWDAGVFGFKCFLAPSGVDEFGHFNGGQLLRAMEEIAGFDGRLIVHAEDPEVLDAYDVAPGRDFGAFMATRPQAAETSAIATVIHAMRETGARAHILHLSAAAALPMIADAKAEGLPLTVETCPHYLTFDAAHVPEGATQYKCCPPIRSEENRERLWEALAEGLIDFVASDHSPATADLKLAGDGDFGAAWGGIAGLQTSLAAVWTGARLRGYSLAHVMQWMSTRPAAWAGLGGKGAIEAGRDADLVAFAADVPWEVHATELAHKNPVSAYDGAALAGRVRRVWLGGSEDAEGVMVPRP</sequence>
<evidence type="ECO:0000256" key="9">
    <source>
        <dbReference type="ARBA" id="ARBA00022833"/>
    </source>
</evidence>
<dbReference type="Pfam" id="PF01979">
    <property type="entry name" value="Amidohydro_1"/>
    <property type="match status" value="1"/>
</dbReference>
<dbReference type="PANTHER" id="PTHR43668:SF2">
    <property type="entry name" value="ALLANTOINASE"/>
    <property type="match status" value="1"/>
</dbReference>
<keyword evidence="7" id="KW-0479">Metal-binding</keyword>
<evidence type="ECO:0000256" key="4">
    <source>
        <dbReference type="ARBA" id="ARBA00011881"/>
    </source>
</evidence>
<gene>
    <name evidence="11" type="ORF">SAMN05421637_1297</name>
</gene>
<keyword evidence="6" id="KW-0659">Purine metabolism</keyword>
<dbReference type="GO" id="GO:0008270">
    <property type="term" value="F:zinc ion binding"/>
    <property type="evidence" value="ECO:0007669"/>
    <property type="project" value="InterPro"/>
</dbReference>
<comment type="similarity">
    <text evidence="3">Belongs to the metallo-dependent hydrolases superfamily. Allantoinase family.</text>
</comment>
<dbReference type="Gene3D" id="3.20.20.140">
    <property type="entry name" value="Metal-dependent hydrolases"/>
    <property type="match status" value="1"/>
</dbReference>
<feature type="domain" description="Amidohydrolase-related" evidence="10">
    <location>
        <begin position="53"/>
        <end position="426"/>
    </location>
</feature>
<comment type="subunit">
    <text evidence="4">Homotetramer.</text>
</comment>
<dbReference type="InterPro" id="IPR032466">
    <property type="entry name" value="Metal_Hydrolase"/>
</dbReference>
<dbReference type="InterPro" id="IPR006680">
    <property type="entry name" value="Amidohydro-rel"/>
</dbReference>
<dbReference type="GO" id="GO:0050897">
    <property type="term" value="F:cobalt ion binding"/>
    <property type="evidence" value="ECO:0007669"/>
    <property type="project" value="InterPro"/>
</dbReference>
<reference evidence="12" key="1">
    <citation type="submission" date="2016-10" db="EMBL/GenBank/DDBJ databases">
        <authorList>
            <person name="Varghese N."/>
        </authorList>
    </citation>
    <scope>NUCLEOTIDE SEQUENCE [LARGE SCALE GENOMIC DNA]</scope>
    <source>
        <strain evidence="12">DSM 24868</strain>
    </source>
</reference>
<dbReference type="GO" id="GO:0004038">
    <property type="term" value="F:allantoinase activity"/>
    <property type="evidence" value="ECO:0007669"/>
    <property type="project" value="UniProtKB-EC"/>
</dbReference>
<dbReference type="GO" id="GO:0000256">
    <property type="term" value="P:allantoin catabolic process"/>
    <property type="evidence" value="ECO:0007669"/>
    <property type="project" value="InterPro"/>
</dbReference>
<evidence type="ECO:0000259" key="10">
    <source>
        <dbReference type="Pfam" id="PF01979"/>
    </source>
</evidence>
<evidence type="ECO:0000256" key="5">
    <source>
        <dbReference type="ARBA" id="ARBA00012863"/>
    </source>
</evidence>
<accession>A0A1H6X594</accession>
<dbReference type="GO" id="GO:0006145">
    <property type="term" value="P:purine nucleobase catabolic process"/>
    <property type="evidence" value="ECO:0007669"/>
    <property type="project" value="TreeGrafter"/>
</dbReference>
<comment type="pathway">
    <text evidence="2">Nitrogen metabolism; (S)-allantoin degradation; allantoate from (S)-allantoin: step 1/1.</text>
</comment>
<comment type="cofactor">
    <cofactor evidence="1">
        <name>Zn(2+)</name>
        <dbReference type="ChEBI" id="CHEBI:29105"/>
    </cofactor>
</comment>
<keyword evidence="8" id="KW-0378">Hydrolase</keyword>
<evidence type="ECO:0000256" key="1">
    <source>
        <dbReference type="ARBA" id="ARBA00001947"/>
    </source>
</evidence>
<dbReference type="EC" id="3.5.2.5" evidence="5"/>
<dbReference type="NCBIfam" id="TIGR03178">
    <property type="entry name" value="allantoinase"/>
    <property type="match status" value="1"/>
</dbReference>
<evidence type="ECO:0000256" key="3">
    <source>
        <dbReference type="ARBA" id="ARBA00010368"/>
    </source>
</evidence>
<name>A0A1H6X594_9MICO</name>
<dbReference type="InterPro" id="IPR017593">
    <property type="entry name" value="Allantoinase"/>
</dbReference>
<evidence type="ECO:0000313" key="11">
    <source>
        <dbReference type="EMBL" id="SEJ24339.1"/>
    </source>
</evidence>
<evidence type="ECO:0000313" key="12">
    <source>
        <dbReference type="Proteomes" id="UP000183315"/>
    </source>
</evidence>
<dbReference type="OrthoDB" id="9803027at2"/>
<dbReference type="eggNOG" id="COG0044">
    <property type="taxonomic scope" value="Bacteria"/>
</dbReference>
<proteinExistence type="inferred from homology"/>
<dbReference type="EMBL" id="FNZI01000002">
    <property type="protein sequence ID" value="SEJ24339.1"/>
    <property type="molecule type" value="Genomic_DNA"/>
</dbReference>
<dbReference type="RefSeq" id="WP_042214079.1">
    <property type="nucleotide sequence ID" value="NZ_BBLU01000005.1"/>
</dbReference>
<evidence type="ECO:0000256" key="6">
    <source>
        <dbReference type="ARBA" id="ARBA00022631"/>
    </source>
</evidence>
<dbReference type="SUPFAM" id="SSF51556">
    <property type="entry name" value="Metallo-dependent hydrolases"/>
    <property type="match status" value="1"/>
</dbReference>
<dbReference type="FunFam" id="3.20.20.140:FF:000032">
    <property type="entry name" value="Allantoinase Dal1"/>
    <property type="match status" value="1"/>
</dbReference>
<evidence type="ECO:0000256" key="8">
    <source>
        <dbReference type="ARBA" id="ARBA00022801"/>
    </source>
</evidence>
<protein>
    <recommendedName>
        <fullName evidence="5">allantoinase</fullName>
        <ecNumber evidence="5">3.5.2.5</ecNumber>
    </recommendedName>
</protein>
<evidence type="ECO:0000256" key="7">
    <source>
        <dbReference type="ARBA" id="ARBA00022723"/>
    </source>
</evidence>
<evidence type="ECO:0000256" key="2">
    <source>
        <dbReference type="ARBA" id="ARBA00004968"/>
    </source>
</evidence>
<dbReference type="PANTHER" id="PTHR43668">
    <property type="entry name" value="ALLANTOINASE"/>
    <property type="match status" value="1"/>
</dbReference>
<dbReference type="InterPro" id="IPR011059">
    <property type="entry name" value="Metal-dep_hydrolase_composite"/>
</dbReference>
<organism evidence="11 12">
    <name type="scientific">Demequina mangrovi</name>
    <dbReference type="NCBI Taxonomy" id="1043493"/>
    <lineage>
        <taxon>Bacteria</taxon>
        <taxon>Bacillati</taxon>
        <taxon>Actinomycetota</taxon>
        <taxon>Actinomycetes</taxon>
        <taxon>Micrococcales</taxon>
        <taxon>Demequinaceae</taxon>
        <taxon>Demequina</taxon>
    </lineage>
</organism>
<dbReference type="SUPFAM" id="SSF51338">
    <property type="entry name" value="Composite domain of metallo-dependent hydrolases"/>
    <property type="match status" value="1"/>
</dbReference>
<dbReference type="GO" id="GO:0005737">
    <property type="term" value="C:cytoplasm"/>
    <property type="evidence" value="ECO:0007669"/>
    <property type="project" value="TreeGrafter"/>
</dbReference>
<dbReference type="Proteomes" id="UP000183315">
    <property type="component" value="Unassembled WGS sequence"/>
</dbReference>
<dbReference type="InterPro" id="IPR050138">
    <property type="entry name" value="DHOase/Allantoinase_Hydrolase"/>
</dbReference>
<keyword evidence="12" id="KW-1185">Reference proteome</keyword>
<dbReference type="STRING" id="1043493.SAMN05421637_1297"/>